<comment type="caution">
    <text evidence="7">The sequence shown here is derived from an EMBL/GenBank/DDBJ whole genome shotgun (WGS) entry which is preliminary data.</text>
</comment>
<gene>
    <name evidence="7" type="ORF">ACFPXP_14670</name>
</gene>
<dbReference type="SMART" id="SM00228">
    <property type="entry name" value="PDZ"/>
    <property type="match status" value="1"/>
</dbReference>
<comment type="similarity">
    <text evidence="1">Belongs to the peptidase S41A family.</text>
</comment>
<evidence type="ECO:0000256" key="4">
    <source>
        <dbReference type="ARBA" id="ARBA00022825"/>
    </source>
</evidence>
<dbReference type="Pfam" id="PF07833">
    <property type="entry name" value="Cu_amine_oxidN1"/>
    <property type="match status" value="1"/>
</dbReference>
<dbReference type="InterPro" id="IPR012854">
    <property type="entry name" value="Cu_amine_oxidase-like_N"/>
</dbReference>
<protein>
    <submittedName>
        <fullName evidence="7">S41 family peptidase</fullName>
    </submittedName>
</protein>
<keyword evidence="5" id="KW-0732">Signal</keyword>
<keyword evidence="8" id="KW-1185">Reference proteome</keyword>
<reference evidence="8" key="1">
    <citation type="journal article" date="2019" name="Int. J. Syst. Evol. Microbiol.">
        <title>The Global Catalogue of Microorganisms (GCM) 10K type strain sequencing project: providing services to taxonomists for standard genome sequencing and annotation.</title>
        <authorList>
            <consortium name="The Broad Institute Genomics Platform"/>
            <consortium name="The Broad Institute Genome Sequencing Center for Infectious Disease"/>
            <person name="Wu L."/>
            <person name="Ma J."/>
        </authorList>
    </citation>
    <scope>NUCLEOTIDE SEQUENCE [LARGE SCALE GENOMIC DNA]</scope>
    <source>
        <strain evidence="8">CCM 8749</strain>
    </source>
</reference>
<evidence type="ECO:0000259" key="6">
    <source>
        <dbReference type="PROSITE" id="PS50106"/>
    </source>
</evidence>
<name>A0ABW1IRA3_9BACL</name>
<keyword evidence="2" id="KW-0645">Protease</keyword>
<dbReference type="InterPro" id="IPR055210">
    <property type="entry name" value="CtpA/B_N"/>
</dbReference>
<organism evidence="7 8">
    <name type="scientific">Marinicrinis lubricantis</name>
    <dbReference type="NCBI Taxonomy" id="2086470"/>
    <lineage>
        <taxon>Bacteria</taxon>
        <taxon>Bacillati</taxon>
        <taxon>Bacillota</taxon>
        <taxon>Bacilli</taxon>
        <taxon>Bacillales</taxon>
        <taxon>Paenibacillaceae</taxon>
    </lineage>
</organism>
<dbReference type="Gene3D" id="2.30.42.10">
    <property type="match status" value="1"/>
</dbReference>
<evidence type="ECO:0000313" key="7">
    <source>
        <dbReference type="EMBL" id="MFC5987647.1"/>
    </source>
</evidence>
<proteinExistence type="inferred from homology"/>
<dbReference type="SUPFAM" id="SSF55383">
    <property type="entry name" value="Copper amine oxidase, domain N"/>
    <property type="match status" value="1"/>
</dbReference>
<dbReference type="Gene3D" id="3.30.457.10">
    <property type="entry name" value="Copper amine oxidase-like, N-terminal domain"/>
    <property type="match status" value="1"/>
</dbReference>
<evidence type="ECO:0000256" key="1">
    <source>
        <dbReference type="ARBA" id="ARBA00009179"/>
    </source>
</evidence>
<dbReference type="SUPFAM" id="SSF50156">
    <property type="entry name" value="PDZ domain-like"/>
    <property type="match status" value="1"/>
</dbReference>
<dbReference type="InterPro" id="IPR005151">
    <property type="entry name" value="Tail-specific_protease"/>
</dbReference>
<sequence>MYTKKPFFYSLKKGLAGSVLALAVLAAPVQNAWAEASEKNNSALLEIYNTLIDAHYEKPSEEELLQGAIQGMLDVIHDPYTNYMSPSAYEDFKNGINLEYAGIGVRFTYAEDESGLIVDEVFTGSPAEESGILNGDIVVQVDQTPVTPDNIRTITSQIRGEAGTEVTLLLVREGEQLQKKVARKAIELPEVTTEDMGNGIAYIQIVTFGERTTEEFLAAYHQAEAANAKGLILDLRGNSGGYVLSALEIADHFLKKGELLVLHNSEGGEDVYVADELGTDIPLVVLIDRNTASASEMLAGALKTNGRATLVGETSFGKGTMQTAFELSNGGTLKVSVDNWLLPDRSNIHDIGLLPDIYLQRSEAVVNAAVQQLLPDRKQTLELSLKEQTGVLNENIFLTGVPAIHKDSQSGEYYVPMRYVMESFGTEVVWNNETKRTSFIYRGQQVEIDSKSWNLIVNGKSVPLNQPLKSIAGTIYMSTDAVKSVTGGSVSVSADALLLNSRP</sequence>
<dbReference type="Pfam" id="PF13180">
    <property type="entry name" value="PDZ_2"/>
    <property type="match status" value="1"/>
</dbReference>
<dbReference type="CDD" id="cd07560">
    <property type="entry name" value="Peptidase_S41_CPP"/>
    <property type="match status" value="1"/>
</dbReference>
<keyword evidence="3" id="KW-0378">Hydrolase</keyword>
<feature type="chain" id="PRO_5047540388" evidence="5">
    <location>
        <begin position="27"/>
        <end position="503"/>
    </location>
</feature>
<dbReference type="RefSeq" id="WP_379895057.1">
    <property type="nucleotide sequence ID" value="NZ_CBCSCT010000033.1"/>
</dbReference>
<dbReference type="EMBL" id="JBHSQV010000168">
    <property type="protein sequence ID" value="MFC5987647.1"/>
    <property type="molecule type" value="Genomic_DNA"/>
</dbReference>
<dbReference type="Pfam" id="PF22694">
    <property type="entry name" value="CtpB_N-like"/>
    <property type="match status" value="1"/>
</dbReference>
<dbReference type="Gene3D" id="3.90.226.10">
    <property type="entry name" value="2-enoyl-CoA Hydratase, Chain A, domain 1"/>
    <property type="match status" value="1"/>
</dbReference>
<dbReference type="SUPFAM" id="SSF52096">
    <property type="entry name" value="ClpP/crotonase"/>
    <property type="match status" value="1"/>
</dbReference>
<keyword evidence="4" id="KW-0720">Serine protease</keyword>
<feature type="signal peptide" evidence="5">
    <location>
        <begin position="1"/>
        <end position="26"/>
    </location>
</feature>
<dbReference type="PANTHER" id="PTHR32060:SF30">
    <property type="entry name" value="CARBOXY-TERMINAL PROCESSING PROTEASE CTPA"/>
    <property type="match status" value="1"/>
</dbReference>
<evidence type="ECO:0000256" key="3">
    <source>
        <dbReference type="ARBA" id="ARBA00022801"/>
    </source>
</evidence>
<dbReference type="Proteomes" id="UP001596250">
    <property type="component" value="Unassembled WGS sequence"/>
</dbReference>
<evidence type="ECO:0000256" key="2">
    <source>
        <dbReference type="ARBA" id="ARBA00022670"/>
    </source>
</evidence>
<dbReference type="InterPro" id="IPR036034">
    <property type="entry name" value="PDZ_sf"/>
</dbReference>
<evidence type="ECO:0000313" key="8">
    <source>
        <dbReference type="Proteomes" id="UP001596250"/>
    </source>
</evidence>
<dbReference type="PROSITE" id="PS50106">
    <property type="entry name" value="PDZ"/>
    <property type="match status" value="1"/>
</dbReference>
<dbReference type="NCBIfam" id="TIGR00225">
    <property type="entry name" value="prc"/>
    <property type="match status" value="1"/>
</dbReference>
<accession>A0ABW1IRA3</accession>
<dbReference type="SMART" id="SM00245">
    <property type="entry name" value="TSPc"/>
    <property type="match status" value="1"/>
</dbReference>
<dbReference type="InterPro" id="IPR004447">
    <property type="entry name" value="Peptidase_S41A"/>
</dbReference>
<dbReference type="Pfam" id="PF03572">
    <property type="entry name" value="Peptidase_S41"/>
    <property type="match status" value="1"/>
</dbReference>
<dbReference type="PANTHER" id="PTHR32060">
    <property type="entry name" value="TAIL-SPECIFIC PROTEASE"/>
    <property type="match status" value="1"/>
</dbReference>
<dbReference type="InterPro" id="IPR036582">
    <property type="entry name" value="Mao_N_sf"/>
</dbReference>
<feature type="domain" description="PDZ" evidence="6">
    <location>
        <begin position="103"/>
        <end position="174"/>
    </location>
</feature>
<dbReference type="Gene3D" id="3.30.750.44">
    <property type="match status" value="1"/>
</dbReference>
<dbReference type="InterPro" id="IPR001478">
    <property type="entry name" value="PDZ"/>
</dbReference>
<evidence type="ECO:0000256" key="5">
    <source>
        <dbReference type="SAM" id="SignalP"/>
    </source>
</evidence>
<dbReference type="InterPro" id="IPR029045">
    <property type="entry name" value="ClpP/crotonase-like_dom_sf"/>
</dbReference>